<evidence type="ECO:0000259" key="7">
    <source>
        <dbReference type="Pfam" id="PF04932"/>
    </source>
</evidence>
<dbReference type="Proteomes" id="UP001652431">
    <property type="component" value="Unassembled WGS sequence"/>
</dbReference>
<comment type="subcellular location">
    <subcellularLocation>
        <location evidence="1">Membrane</location>
        <topology evidence="1">Multi-pass membrane protein</topology>
    </subcellularLocation>
</comment>
<dbReference type="RefSeq" id="WP_262574939.1">
    <property type="nucleotide sequence ID" value="NZ_JAOQJU010000003.1"/>
</dbReference>
<organism evidence="8 9">
    <name type="scientific">Dorea acetigenes</name>
    <dbReference type="NCBI Taxonomy" id="2981787"/>
    <lineage>
        <taxon>Bacteria</taxon>
        <taxon>Bacillati</taxon>
        <taxon>Bacillota</taxon>
        <taxon>Clostridia</taxon>
        <taxon>Lachnospirales</taxon>
        <taxon>Lachnospiraceae</taxon>
        <taxon>Dorea</taxon>
    </lineage>
</organism>
<feature type="transmembrane region" description="Helical" evidence="6">
    <location>
        <begin position="200"/>
        <end position="219"/>
    </location>
</feature>
<keyword evidence="8" id="KW-0436">Ligase</keyword>
<feature type="transmembrane region" description="Helical" evidence="6">
    <location>
        <begin position="393"/>
        <end position="417"/>
    </location>
</feature>
<feature type="transmembrane region" description="Helical" evidence="6">
    <location>
        <begin position="433"/>
        <end position="454"/>
    </location>
</feature>
<evidence type="ECO:0000256" key="5">
    <source>
        <dbReference type="SAM" id="MobiDB-lite"/>
    </source>
</evidence>
<dbReference type="GO" id="GO:0016874">
    <property type="term" value="F:ligase activity"/>
    <property type="evidence" value="ECO:0007669"/>
    <property type="project" value="UniProtKB-KW"/>
</dbReference>
<name>A0ABT2RLA9_9FIRM</name>
<reference evidence="8 9" key="1">
    <citation type="journal article" date="2021" name="ISME Commun">
        <title>Automated analysis of genomic sequences facilitates high-throughput and comprehensive description of bacteria.</title>
        <authorList>
            <person name="Hitch T.C.A."/>
        </authorList>
    </citation>
    <scope>NUCLEOTIDE SEQUENCE [LARGE SCALE GENOMIC DNA]</scope>
    <source>
        <strain evidence="8 9">Sanger_03</strain>
    </source>
</reference>
<dbReference type="PANTHER" id="PTHR37422:SF13">
    <property type="entry name" value="LIPOPOLYSACCHARIDE BIOSYNTHESIS PROTEIN PA4999-RELATED"/>
    <property type="match status" value="1"/>
</dbReference>
<evidence type="ECO:0000256" key="4">
    <source>
        <dbReference type="ARBA" id="ARBA00023136"/>
    </source>
</evidence>
<feature type="transmembrane region" description="Helical" evidence="6">
    <location>
        <begin position="38"/>
        <end position="56"/>
    </location>
</feature>
<keyword evidence="3 6" id="KW-1133">Transmembrane helix</keyword>
<feature type="region of interest" description="Disordered" evidence="5">
    <location>
        <begin position="296"/>
        <end position="321"/>
    </location>
</feature>
<dbReference type="PANTHER" id="PTHR37422">
    <property type="entry name" value="TEICHURONIC ACID BIOSYNTHESIS PROTEIN TUAE"/>
    <property type="match status" value="1"/>
</dbReference>
<feature type="transmembrane region" description="Helical" evidence="6">
    <location>
        <begin position="126"/>
        <end position="146"/>
    </location>
</feature>
<protein>
    <submittedName>
        <fullName evidence="8">O-antigen ligase family protein</fullName>
    </submittedName>
</protein>
<dbReference type="Pfam" id="PF04932">
    <property type="entry name" value="Wzy_C"/>
    <property type="match status" value="1"/>
</dbReference>
<evidence type="ECO:0000313" key="8">
    <source>
        <dbReference type="EMBL" id="MCU6685954.1"/>
    </source>
</evidence>
<evidence type="ECO:0000256" key="1">
    <source>
        <dbReference type="ARBA" id="ARBA00004141"/>
    </source>
</evidence>
<feature type="domain" description="O-antigen ligase-related" evidence="7">
    <location>
        <begin position="209"/>
        <end position="406"/>
    </location>
</feature>
<feature type="transmembrane region" description="Helical" evidence="6">
    <location>
        <begin position="178"/>
        <end position="195"/>
    </location>
</feature>
<accession>A0ABT2RLA9</accession>
<keyword evidence="9" id="KW-1185">Reference proteome</keyword>
<dbReference type="EMBL" id="JAOQJU010000003">
    <property type="protein sequence ID" value="MCU6685954.1"/>
    <property type="molecule type" value="Genomic_DNA"/>
</dbReference>
<feature type="transmembrane region" description="Helical" evidence="6">
    <location>
        <begin position="96"/>
        <end position="114"/>
    </location>
</feature>
<feature type="compositionally biased region" description="Polar residues" evidence="5">
    <location>
        <begin position="302"/>
        <end position="316"/>
    </location>
</feature>
<feature type="transmembrane region" description="Helical" evidence="6">
    <location>
        <begin position="12"/>
        <end position="32"/>
    </location>
</feature>
<feature type="transmembrane region" description="Helical" evidence="6">
    <location>
        <begin position="225"/>
        <end position="243"/>
    </location>
</feature>
<comment type="caution">
    <text evidence="8">The sequence shown here is derived from an EMBL/GenBank/DDBJ whole genome shotgun (WGS) entry which is preliminary data.</text>
</comment>
<gene>
    <name evidence="8" type="ORF">OCV99_05145</name>
</gene>
<evidence type="ECO:0000313" key="9">
    <source>
        <dbReference type="Proteomes" id="UP001652431"/>
    </source>
</evidence>
<evidence type="ECO:0000256" key="2">
    <source>
        <dbReference type="ARBA" id="ARBA00022692"/>
    </source>
</evidence>
<evidence type="ECO:0000256" key="3">
    <source>
        <dbReference type="ARBA" id="ARBA00022989"/>
    </source>
</evidence>
<keyword evidence="4 6" id="KW-0472">Membrane</keyword>
<feature type="transmembrane region" description="Helical" evidence="6">
    <location>
        <begin position="252"/>
        <end position="273"/>
    </location>
</feature>
<dbReference type="InterPro" id="IPR007016">
    <property type="entry name" value="O-antigen_ligase-rel_domated"/>
</dbReference>
<evidence type="ECO:0000256" key="6">
    <source>
        <dbReference type="SAM" id="Phobius"/>
    </source>
</evidence>
<keyword evidence="2 6" id="KW-0812">Transmembrane</keyword>
<sequence>MLGTNQLKKAIFGFKILYLIYLLLAFNSFVNAKGWMNLASYVITALGAVLILWMGVFYKRYRRVHNRFLLLAFVVSYCVSAAAHISYGLVENVKGLIWLLIPLIIVYASAFDMSREEIRREMRCLAGIYILYCTVANLVSLSMVYWGRMYEFQDKAGNFHVIGYRWNRLWGIYDDPNHGATITMIALFMLLYFLADIKKIWKKVLLFLVFIINYIYIVLSDSRTGIVGLAAGLLCGGLFWVFVNRGAAGRKALVRVAGVVGFTLVLAAGTFGVKTLYQPIDEKIVVQLNEKTKREAAEKNAQKNTANSTSKNTVGNTIKKEPNLREQDITEDYSNGRLSIWKDGLEIVASSPIIGVGFRNIVPYTLEHFPDNYLVNNEQEGQYDSLHNLELDILVSQGIVGILIFLALFVNICVMIVRRAGRIRVEDRKEGTLAFAAVASLGAAVTFLSFIFYVNAPQNFCFWLFLGYLMRICQLTEDEQTV</sequence>
<proteinExistence type="predicted"/>
<dbReference type="InterPro" id="IPR051533">
    <property type="entry name" value="WaaL-like"/>
</dbReference>
<feature type="transmembrane region" description="Helical" evidence="6">
    <location>
        <begin position="68"/>
        <end position="90"/>
    </location>
</feature>